<keyword evidence="9" id="KW-0812">Transmembrane</keyword>
<dbReference type="SMART" id="SM00387">
    <property type="entry name" value="HATPase_c"/>
    <property type="match status" value="1"/>
</dbReference>
<protein>
    <recommendedName>
        <fullName evidence="3">histidine kinase</fullName>
        <ecNumber evidence="3">2.7.13.3</ecNumber>
    </recommendedName>
</protein>
<dbReference type="InterPro" id="IPR003661">
    <property type="entry name" value="HisK_dim/P_dom"/>
</dbReference>
<feature type="domain" description="Histidine kinase" evidence="10">
    <location>
        <begin position="324"/>
        <end position="576"/>
    </location>
</feature>
<evidence type="ECO:0000256" key="8">
    <source>
        <dbReference type="SAM" id="Coils"/>
    </source>
</evidence>
<dbReference type="InterPro" id="IPR004358">
    <property type="entry name" value="Sig_transdc_His_kin-like_C"/>
</dbReference>
<keyword evidence="5" id="KW-0808">Transferase</keyword>
<sequence>MLVFPIKRAWKISSIAKRFPPPLRYSIPTTLLILGSLLGIYSFQREIALANLRNEEKAIDYVRFIGDRTSGILAYLYRQSGGTGTDLVISQLQDETFLNVAVVLDETDQVIISTQRKFYKLFLSETTIEIDPGVVQSVRQTLIGQVNLSRDRKSVQALYPVVFPPAPGEILSSRVGVLFLEYNQLSALQYQAWKDALQRSIEFILFLGLCCIGIWYFFDKVLTLRARRLVEASNRFSEGDLSVRARLSGSDELAKISAAFDRMAGLIQRNTEALQSSQISLGEAHAASLRQAEQLSQTLKELQTTQTQLIQTEKMSSLGQLVAGIAHEINNPVNFIHGNLFPISEYIQNLLALVSLYQQEFTQSSPAIDQFIETIDLDFIAEDLPKTLISMRSGTERIRQIVLTLRNFSRLDESDIKAVDIHEGIDSTLVILQHRFKPRHDKAEIEVIKHYGKLPKVECFVGQINQVFMNILNNSIDALEEHEWTKDEAPKIQICTRLKDSNWIAIHISDNGPGIPEEIQQRLFDPFFTTKPIGKGTGLGMSISYQIVVDKHHGSLQCFSTPNQGAEFVIEIPVCYSRLQSPDSTIASSVVLT</sequence>
<proteinExistence type="predicted"/>
<dbReference type="CDD" id="cd06225">
    <property type="entry name" value="HAMP"/>
    <property type="match status" value="1"/>
</dbReference>
<comment type="catalytic activity">
    <reaction evidence="1">
        <text>ATP + protein L-histidine = ADP + protein N-phospho-L-histidine.</text>
        <dbReference type="EC" id="2.7.13.3"/>
    </reaction>
</comment>
<feature type="domain" description="HAMP" evidence="11">
    <location>
        <begin position="220"/>
        <end position="272"/>
    </location>
</feature>
<dbReference type="CDD" id="cd00082">
    <property type="entry name" value="HisKA"/>
    <property type="match status" value="1"/>
</dbReference>
<dbReference type="GO" id="GO:0016020">
    <property type="term" value="C:membrane"/>
    <property type="evidence" value="ECO:0007669"/>
    <property type="project" value="UniProtKB-SubCell"/>
</dbReference>
<dbReference type="AlphaFoldDB" id="A0A9E8ZHT8"/>
<keyword evidence="8" id="KW-0175">Coiled coil</keyword>
<evidence type="ECO:0000256" key="7">
    <source>
        <dbReference type="ARBA" id="ARBA00023012"/>
    </source>
</evidence>
<dbReference type="InterPro" id="IPR005467">
    <property type="entry name" value="His_kinase_dom"/>
</dbReference>
<reference evidence="12" key="1">
    <citation type="submission" date="2022-12" db="EMBL/GenBank/DDBJ databases">
        <title>Polyphasic identification of a Novel Hot-Spring Cyanobacterium Ocullathermofonsia sinensis gen nov. sp. nov. and Genomic Insights on its Adaptations to the Thermal Habitat.</title>
        <authorList>
            <person name="Daroch M."/>
            <person name="Tang J."/>
            <person name="Jiang Y."/>
        </authorList>
    </citation>
    <scope>NUCLEOTIDE SEQUENCE</scope>
    <source>
        <strain evidence="12">PKUAC-SCTA174</strain>
    </source>
</reference>
<dbReference type="Gene3D" id="3.30.565.10">
    <property type="entry name" value="Histidine kinase-like ATPase, C-terminal domain"/>
    <property type="match status" value="1"/>
</dbReference>
<feature type="transmembrane region" description="Helical" evidence="9">
    <location>
        <begin position="200"/>
        <end position="218"/>
    </location>
</feature>
<dbReference type="SUPFAM" id="SSF47384">
    <property type="entry name" value="Homodimeric domain of signal transducing histidine kinase"/>
    <property type="match status" value="1"/>
</dbReference>
<dbReference type="Gene3D" id="6.10.340.10">
    <property type="match status" value="1"/>
</dbReference>
<evidence type="ECO:0000256" key="5">
    <source>
        <dbReference type="ARBA" id="ARBA00022679"/>
    </source>
</evidence>
<dbReference type="PROSITE" id="PS50885">
    <property type="entry name" value="HAMP"/>
    <property type="match status" value="1"/>
</dbReference>
<dbReference type="PRINTS" id="PR00344">
    <property type="entry name" value="BCTRLSENSOR"/>
</dbReference>
<evidence type="ECO:0000256" key="4">
    <source>
        <dbReference type="ARBA" id="ARBA00022553"/>
    </source>
</evidence>
<dbReference type="Pfam" id="PF02518">
    <property type="entry name" value="HATPase_c"/>
    <property type="match status" value="1"/>
</dbReference>
<feature type="transmembrane region" description="Helical" evidence="9">
    <location>
        <begin position="25"/>
        <end position="43"/>
    </location>
</feature>
<dbReference type="InterPro" id="IPR036097">
    <property type="entry name" value="HisK_dim/P_sf"/>
</dbReference>
<dbReference type="SUPFAM" id="SSF55874">
    <property type="entry name" value="ATPase domain of HSP90 chaperone/DNA topoisomerase II/histidine kinase"/>
    <property type="match status" value="1"/>
</dbReference>
<evidence type="ECO:0000259" key="11">
    <source>
        <dbReference type="PROSITE" id="PS50885"/>
    </source>
</evidence>
<feature type="coiled-coil region" evidence="8">
    <location>
        <begin position="285"/>
        <end position="312"/>
    </location>
</feature>
<keyword evidence="6" id="KW-0418">Kinase</keyword>
<keyword evidence="7" id="KW-0902">Two-component regulatory system</keyword>
<dbReference type="InterPro" id="IPR036890">
    <property type="entry name" value="HATPase_C_sf"/>
</dbReference>
<dbReference type="Gene3D" id="1.10.287.130">
    <property type="match status" value="1"/>
</dbReference>
<dbReference type="PANTHER" id="PTHR43065:SF50">
    <property type="entry name" value="HISTIDINE KINASE"/>
    <property type="match status" value="1"/>
</dbReference>
<dbReference type="RefSeq" id="WP_268612160.1">
    <property type="nucleotide sequence ID" value="NZ_CP113797.1"/>
</dbReference>
<name>A0A9E8ZHT8_9CYAN</name>
<organism evidence="12 13">
    <name type="scientific">Thermocoleostomius sinensis A174</name>
    <dbReference type="NCBI Taxonomy" id="2016057"/>
    <lineage>
        <taxon>Bacteria</taxon>
        <taxon>Bacillati</taxon>
        <taxon>Cyanobacteriota</taxon>
        <taxon>Cyanophyceae</taxon>
        <taxon>Oculatellales</taxon>
        <taxon>Oculatellaceae</taxon>
        <taxon>Thermocoleostomius</taxon>
    </lineage>
</organism>
<dbReference type="Pfam" id="PF00672">
    <property type="entry name" value="HAMP"/>
    <property type="match status" value="1"/>
</dbReference>
<evidence type="ECO:0000256" key="2">
    <source>
        <dbReference type="ARBA" id="ARBA00004370"/>
    </source>
</evidence>
<dbReference type="PROSITE" id="PS50109">
    <property type="entry name" value="HIS_KIN"/>
    <property type="match status" value="1"/>
</dbReference>
<dbReference type="EC" id="2.7.13.3" evidence="3"/>
<keyword evidence="13" id="KW-1185">Reference proteome</keyword>
<keyword evidence="4" id="KW-0597">Phosphoprotein</keyword>
<keyword evidence="12" id="KW-0067">ATP-binding</keyword>
<evidence type="ECO:0000256" key="1">
    <source>
        <dbReference type="ARBA" id="ARBA00000085"/>
    </source>
</evidence>
<dbReference type="EMBL" id="CP113797">
    <property type="protein sequence ID" value="WAL62069.1"/>
    <property type="molecule type" value="Genomic_DNA"/>
</dbReference>
<evidence type="ECO:0000256" key="3">
    <source>
        <dbReference type="ARBA" id="ARBA00012438"/>
    </source>
</evidence>
<evidence type="ECO:0000313" key="13">
    <source>
        <dbReference type="Proteomes" id="UP001163152"/>
    </source>
</evidence>
<dbReference type="InterPro" id="IPR003594">
    <property type="entry name" value="HATPase_dom"/>
</dbReference>
<evidence type="ECO:0000256" key="6">
    <source>
        <dbReference type="ARBA" id="ARBA00022777"/>
    </source>
</evidence>
<dbReference type="SMART" id="SM00304">
    <property type="entry name" value="HAMP"/>
    <property type="match status" value="1"/>
</dbReference>
<dbReference type="PANTHER" id="PTHR43065">
    <property type="entry name" value="SENSOR HISTIDINE KINASE"/>
    <property type="match status" value="1"/>
</dbReference>
<accession>A0A9E8ZHT8</accession>
<gene>
    <name evidence="12" type="ORF">OXH18_08815</name>
</gene>
<dbReference type="GO" id="GO:0005524">
    <property type="term" value="F:ATP binding"/>
    <property type="evidence" value="ECO:0007669"/>
    <property type="project" value="UniProtKB-KW"/>
</dbReference>
<keyword evidence="9" id="KW-1133">Transmembrane helix</keyword>
<dbReference type="GO" id="GO:0000155">
    <property type="term" value="F:phosphorelay sensor kinase activity"/>
    <property type="evidence" value="ECO:0007669"/>
    <property type="project" value="InterPro"/>
</dbReference>
<keyword evidence="9" id="KW-0472">Membrane</keyword>
<evidence type="ECO:0000313" key="12">
    <source>
        <dbReference type="EMBL" id="WAL62069.1"/>
    </source>
</evidence>
<dbReference type="KEGG" id="tsin:OXH18_08815"/>
<dbReference type="InterPro" id="IPR003660">
    <property type="entry name" value="HAMP_dom"/>
</dbReference>
<dbReference type="Proteomes" id="UP001163152">
    <property type="component" value="Chromosome"/>
</dbReference>
<evidence type="ECO:0000256" key="9">
    <source>
        <dbReference type="SAM" id="Phobius"/>
    </source>
</evidence>
<comment type="subcellular location">
    <subcellularLocation>
        <location evidence="2">Membrane</location>
    </subcellularLocation>
</comment>
<keyword evidence="12" id="KW-0547">Nucleotide-binding</keyword>
<evidence type="ECO:0000259" key="10">
    <source>
        <dbReference type="PROSITE" id="PS50109"/>
    </source>
</evidence>